<accession>A0AAV5K3X9</accession>
<evidence type="ECO:0000313" key="2">
    <source>
        <dbReference type="EMBL" id="GKV17170.1"/>
    </source>
</evidence>
<keyword evidence="3" id="KW-1185">Reference proteome</keyword>
<evidence type="ECO:0000256" key="1">
    <source>
        <dbReference type="SAM" id="MobiDB-lite"/>
    </source>
</evidence>
<reference evidence="2 3" key="1">
    <citation type="journal article" date="2021" name="Commun. Biol.">
        <title>The genome of Shorea leprosula (Dipterocarpaceae) highlights the ecological relevance of drought in aseasonal tropical rainforests.</title>
        <authorList>
            <person name="Ng K.K.S."/>
            <person name="Kobayashi M.J."/>
            <person name="Fawcett J.A."/>
            <person name="Hatakeyama M."/>
            <person name="Paape T."/>
            <person name="Ng C.H."/>
            <person name="Ang C.C."/>
            <person name="Tnah L.H."/>
            <person name="Lee C.T."/>
            <person name="Nishiyama T."/>
            <person name="Sese J."/>
            <person name="O'Brien M.J."/>
            <person name="Copetti D."/>
            <person name="Mohd Noor M.I."/>
            <person name="Ong R.C."/>
            <person name="Putra M."/>
            <person name="Sireger I.Z."/>
            <person name="Indrioko S."/>
            <person name="Kosugi Y."/>
            <person name="Izuno A."/>
            <person name="Isagi Y."/>
            <person name="Lee S.L."/>
            <person name="Shimizu K.K."/>
        </authorList>
    </citation>
    <scope>NUCLEOTIDE SEQUENCE [LARGE SCALE GENOMIC DNA]</scope>
    <source>
        <strain evidence="2">214</strain>
    </source>
</reference>
<sequence>MKEKKAPGCEPASWVPREPNEVRTQAPELGLHTQEPGFLANPGSRVGFAHPGAWVPREPSSWVCEVRTQLLGSRGTNPGSWVRTHELGSHTQEPGFLVNPARGFARCEPKLQS</sequence>
<dbReference type="EMBL" id="BPVZ01000047">
    <property type="protein sequence ID" value="GKV17170.1"/>
    <property type="molecule type" value="Genomic_DNA"/>
</dbReference>
<dbReference type="Proteomes" id="UP001054252">
    <property type="component" value="Unassembled WGS sequence"/>
</dbReference>
<evidence type="ECO:0000313" key="3">
    <source>
        <dbReference type="Proteomes" id="UP001054252"/>
    </source>
</evidence>
<organism evidence="2 3">
    <name type="scientific">Rubroshorea leprosula</name>
    <dbReference type="NCBI Taxonomy" id="152421"/>
    <lineage>
        <taxon>Eukaryota</taxon>
        <taxon>Viridiplantae</taxon>
        <taxon>Streptophyta</taxon>
        <taxon>Embryophyta</taxon>
        <taxon>Tracheophyta</taxon>
        <taxon>Spermatophyta</taxon>
        <taxon>Magnoliopsida</taxon>
        <taxon>eudicotyledons</taxon>
        <taxon>Gunneridae</taxon>
        <taxon>Pentapetalae</taxon>
        <taxon>rosids</taxon>
        <taxon>malvids</taxon>
        <taxon>Malvales</taxon>
        <taxon>Dipterocarpaceae</taxon>
        <taxon>Rubroshorea</taxon>
    </lineage>
</organism>
<feature type="region of interest" description="Disordered" evidence="1">
    <location>
        <begin position="1"/>
        <end position="21"/>
    </location>
</feature>
<name>A0AAV5K3X9_9ROSI</name>
<proteinExistence type="predicted"/>
<dbReference type="AlphaFoldDB" id="A0AAV5K3X9"/>
<protein>
    <submittedName>
        <fullName evidence="2">Uncharacterized protein</fullName>
    </submittedName>
</protein>
<comment type="caution">
    <text evidence="2">The sequence shown here is derived from an EMBL/GenBank/DDBJ whole genome shotgun (WGS) entry which is preliminary data.</text>
</comment>
<gene>
    <name evidence="2" type="ORF">SLEP1_g27706</name>
</gene>